<dbReference type="InterPro" id="IPR036291">
    <property type="entry name" value="NAD(P)-bd_dom_sf"/>
</dbReference>
<evidence type="ECO:0000313" key="4">
    <source>
        <dbReference type="Proteomes" id="UP000007015"/>
    </source>
</evidence>
<evidence type="ECO:0000256" key="1">
    <source>
        <dbReference type="ARBA" id="ARBA00023002"/>
    </source>
</evidence>
<keyword evidence="4" id="KW-1185">Reference proteome</keyword>
<dbReference type="InterPro" id="IPR050425">
    <property type="entry name" value="NAD(P)_dehydrat-like"/>
</dbReference>
<gene>
    <name evidence="3" type="ORF">OsI_17546</name>
</gene>
<dbReference type="HOGENOM" id="CLU_007383_9_0_1"/>
<reference evidence="3 4" key="1">
    <citation type="journal article" date="2005" name="PLoS Biol.">
        <title>The genomes of Oryza sativa: a history of duplications.</title>
        <authorList>
            <person name="Yu J."/>
            <person name="Wang J."/>
            <person name="Lin W."/>
            <person name="Li S."/>
            <person name="Li H."/>
            <person name="Zhou J."/>
            <person name="Ni P."/>
            <person name="Dong W."/>
            <person name="Hu S."/>
            <person name="Zeng C."/>
            <person name="Zhang J."/>
            <person name="Zhang Y."/>
            <person name="Li R."/>
            <person name="Xu Z."/>
            <person name="Li S."/>
            <person name="Li X."/>
            <person name="Zheng H."/>
            <person name="Cong L."/>
            <person name="Lin L."/>
            <person name="Yin J."/>
            <person name="Geng J."/>
            <person name="Li G."/>
            <person name="Shi J."/>
            <person name="Liu J."/>
            <person name="Lv H."/>
            <person name="Li J."/>
            <person name="Wang J."/>
            <person name="Deng Y."/>
            <person name="Ran L."/>
            <person name="Shi X."/>
            <person name="Wang X."/>
            <person name="Wu Q."/>
            <person name="Li C."/>
            <person name="Ren X."/>
            <person name="Wang J."/>
            <person name="Wang X."/>
            <person name="Li D."/>
            <person name="Liu D."/>
            <person name="Zhang X."/>
            <person name="Ji Z."/>
            <person name="Zhao W."/>
            <person name="Sun Y."/>
            <person name="Zhang Z."/>
            <person name="Bao J."/>
            <person name="Han Y."/>
            <person name="Dong L."/>
            <person name="Ji J."/>
            <person name="Chen P."/>
            <person name="Wu S."/>
            <person name="Liu J."/>
            <person name="Xiao Y."/>
            <person name="Bu D."/>
            <person name="Tan J."/>
            <person name="Yang L."/>
            <person name="Ye C."/>
            <person name="Zhang J."/>
            <person name="Xu J."/>
            <person name="Zhou Y."/>
            <person name="Yu Y."/>
            <person name="Zhang B."/>
            <person name="Zhuang S."/>
            <person name="Wei H."/>
            <person name="Liu B."/>
            <person name="Lei M."/>
            <person name="Yu H."/>
            <person name="Li Y."/>
            <person name="Xu H."/>
            <person name="Wei S."/>
            <person name="He X."/>
            <person name="Fang L."/>
            <person name="Zhang Z."/>
            <person name="Zhang Y."/>
            <person name="Huang X."/>
            <person name="Su Z."/>
            <person name="Tong W."/>
            <person name="Li J."/>
            <person name="Tong Z."/>
            <person name="Li S."/>
            <person name="Ye J."/>
            <person name="Wang L."/>
            <person name="Fang L."/>
            <person name="Lei T."/>
            <person name="Chen C."/>
            <person name="Chen H."/>
            <person name="Xu Z."/>
            <person name="Li H."/>
            <person name="Huang H."/>
            <person name="Zhang F."/>
            <person name="Xu H."/>
            <person name="Li N."/>
            <person name="Zhao C."/>
            <person name="Li S."/>
            <person name="Dong L."/>
            <person name="Huang Y."/>
            <person name="Li L."/>
            <person name="Xi Y."/>
            <person name="Qi Q."/>
            <person name="Li W."/>
            <person name="Zhang B."/>
            <person name="Hu W."/>
            <person name="Zhang Y."/>
            <person name="Tian X."/>
            <person name="Jiao Y."/>
            <person name="Liang X."/>
            <person name="Jin J."/>
            <person name="Gao L."/>
            <person name="Zheng W."/>
            <person name="Hao B."/>
            <person name="Liu S."/>
            <person name="Wang W."/>
            <person name="Yuan L."/>
            <person name="Cao M."/>
            <person name="McDermott J."/>
            <person name="Samudrala R."/>
            <person name="Wang J."/>
            <person name="Wong G.K."/>
            <person name="Yang H."/>
        </authorList>
    </citation>
    <scope>NUCLEOTIDE SEQUENCE [LARGE SCALE GENOMIC DNA]</scope>
    <source>
        <strain evidence="4">cv. 93-11</strain>
    </source>
</reference>
<dbReference type="Pfam" id="PF01370">
    <property type="entry name" value="Epimerase"/>
    <property type="match status" value="1"/>
</dbReference>
<dbReference type="STRING" id="39946.B8AUV0"/>
<keyword evidence="1" id="KW-0560">Oxidoreductase</keyword>
<dbReference type="OMA" id="XILPSSA"/>
<dbReference type="PANTHER" id="PTHR10366">
    <property type="entry name" value="NAD DEPENDENT EPIMERASE/DEHYDRATASE"/>
    <property type="match status" value="1"/>
</dbReference>
<dbReference type="EMBL" id="CM000129">
    <property type="protein sequence ID" value="EEC78076.1"/>
    <property type="molecule type" value="Genomic_DNA"/>
</dbReference>
<dbReference type="PANTHER" id="PTHR10366:SF727">
    <property type="entry name" value="OS10G0477900 PROTEIN"/>
    <property type="match status" value="1"/>
</dbReference>
<proteinExistence type="predicted"/>
<dbReference type="AlphaFoldDB" id="B8AUV0"/>
<name>B8AUV0_ORYSI</name>
<dbReference type="InterPro" id="IPR001509">
    <property type="entry name" value="Epimerase_deHydtase"/>
</dbReference>
<dbReference type="Gramene" id="BGIOSGA017196-TA">
    <property type="protein sequence ID" value="BGIOSGA017196-PA"/>
    <property type="gene ID" value="BGIOSGA017196"/>
</dbReference>
<sequence>MGEAQCELQAEACTNDVYSQPQVVVEQRLQLVWYTAYLNRMRHECNGTSRASPYQPIQCRGEQRRTVAGANFHRDDDEKEMIEAGVQGTLNVMRSCLRAGTVKRVILTSSAAAVALRPLQGGVGHVLDESSWSDVDYLTREKPPSWAYGVSKVLLEKAACKFAEENDISLITVLPVFTLGAAPTPLTTTSIPTTLSLLSGDEAQLKTLKGLAATGSIPVVHVDDVCRAEIFLAEKESASGRYICSSLSTTVMALARFAAAKYPQYNVQIDCFEGFPEKPRVCYSSEKLTREGFEFKWTDLDEIFGDLVEYGKALGILPH</sequence>
<dbReference type="FunFam" id="3.40.50.720:FF:000085">
    <property type="entry name" value="Dihydroflavonol reductase"/>
    <property type="match status" value="1"/>
</dbReference>
<accession>B8AUV0</accession>
<organism evidence="3 4">
    <name type="scientific">Oryza sativa subsp. indica</name>
    <name type="common">Rice</name>
    <dbReference type="NCBI Taxonomy" id="39946"/>
    <lineage>
        <taxon>Eukaryota</taxon>
        <taxon>Viridiplantae</taxon>
        <taxon>Streptophyta</taxon>
        <taxon>Embryophyta</taxon>
        <taxon>Tracheophyta</taxon>
        <taxon>Spermatophyta</taxon>
        <taxon>Magnoliopsida</taxon>
        <taxon>Liliopsida</taxon>
        <taxon>Poales</taxon>
        <taxon>Poaceae</taxon>
        <taxon>BOP clade</taxon>
        <taxon>Oryzoideae</taxon>
        <taxon>Oryzeae</taxon>
        <taxon>Oryzinae</taxon>
        <taxon>Oryza</taxon>
        <taxon>Oryza sativa</taxon>
    </lineage>
</organism>
<dbReference type="Gene3D" id="3.40.50.720">
    <property type="entry name" value="NAD(P)-binding Rossmann-like Domain"/>
    <property type="match status" value="1"/>
</dbReference>
<evidence type="ECO:0000259" key="2">
    <source>
        <dbReference type="Pfam" id="PF01370"/>
    </source>
</evidence>
<dbReference type="GO" id="GO:0016616">
    <property type="term" value="F:oxidoreductase activity, acting on the CH-OH group of donors, NAD or NADP as acceptor"/>
    <property type="evidence" value="ECO:0007669"/>
    <property type="project" value="TreeGrafter"/>
</dbReference>
<dbReference type="SUPFAM" id="SSF51735">
    <property type="entry name" value="NAD(P)-binding Rossmann-fold domains"/>
    <property type="match status" value="1"/>
</dbReference>
<feature type="domain" description="NAD-dependent epimerase/dehydratase" evidence="2">
    <location>
        <begin position="76"/>
        <end position="237"/>
    </location>
</feature>
<dbReference type="Proteomes" id="UP000007015">
    <property type="component" value="Chromosome 4"/>
</dbReference>
<evidence type="ECO:0000313" key="3">
    <source>
        <dbReference type="EMBL" id="EEC78076.1"/>
    </source>
</evidence>
<protein>
    <recommendedName>
        <fullName evidence="2">NAD-dependent epimerase/dehydratase domain-containing protein</fullName>
    </recommendedName>
</protein>